<dbReference type="Pfam" id="PF12032">
    <property type="entry name" value="CLIP"/>
    <property type="match status" value="1"/>
</dbReference>
<organism evidence="11 12">
    <name type="scientific">Brenthis ino</name>
    <name type="common">lesser marbled fritillary</name>
    <dbReference type="NCBI Taxonomy" id="405034"/>
    <lineage>
        <taxon>Eukaryota</taxon>
        <taxon>Metazoa</taxon>
        <taxon>Ecdysozoa</taxon>
        <taxon>Arthropoda</taxon>
        <taxon>Hexapoda</taxon>
        <taxon>Insecta</taxon>
        <taxon>Pterygota</taxon>
        <taxon>Neoptera</taxon>
        <taxon>Endopterygota</taxon>
        <taxon>Lepidoptera</taxon>
        <taxon>Glossata</taxon>
        <taxon>Ditrysia</taxon>
        <taxon>Papilionoidea</taxon>
        <taxon>Nymphalidae</taxon>
        <taxon>Heliconiinae</taxon>
        <taxon>Argynnini</taxon>
        <taxon>Brenthis</taxon>
    </lineage>
</organism>
<dbReference type="InterPro" id="IPR051487">
    <property type="entry name" value="Ser/Thr_Proteases_Immune/Dev"/>
</dbReference>
<dbReference type="EMBL" id="OV170227">
    <property type="protein sequence ID" value="CAH0728366.1"/>
    <property type="molecule type" value="Genomic_DNA"/>
</dbReference>
<evidence type="ECO:0000259" key="9">
    <source>
        <dbReference type="PROSITE" id="PS50240"/>
    </source>
</evidence>
<name>A0A8J9YHV7_9NEOP</name>
<dbReference type="Proteomes" id="UP000838878">
    <property type="component" value="Chromosome 7"/>
</dbReference>
<keyword evidence="12" id="KW-1185">Reference proteome</keyword>
<dbReference type="OrthoDB" id="9028152at2759"/>
<evidence type="ECO:0000256" key="7">
    <source>
        <dbReference type="ARBA" id="ARBA00024195"/>
    </source>
</evidence>
<dbReference type="GO" id="GO:0006508">
    <property type="term" value="P:proteolysis"/>
    <property type="evidence" value="ECO:0007669"/>
    <property type="project" value="UniProtKB-KW"/>
</dbReference>
<dbReference type="CDD" id="cd00190">
    <property type="entry name" value="Tryp_SPc"/>
    <property type="match status" value="1"/>
</dbReference>
<reference evidence="11" key="1">
    <citation type="submission" date="2021-12" db="EMBL/GenBank/DDBJ databases">
        <authorList>
            <person name="Martin H S."/>
        </authorList>
    </citation>
    <scope>NUCLEOTIDE SEQUENCE</scope>
</reference>
<dbReference type="SMART" id="SM00020">
    <property type="entry name" value="Tryp_SPc"/>
    <property type="match status" value="1"/>
</dbReference>
<dbReference type="InterPro" id="IPR001314">
    <property type="entry name" value="Peptidase_S1A"/>
</dbReference>
<sequence>MDWYYKNTLVWLLVLFSTADPTVAACKKDAPCIALQDCQGLYERLKQGTSEILLQLLRQLHCGFDEETRPMVCCPPEFQISQAQLPRFDPMTLLPNTSICGIRNSDRIVGGTETDIDEHPWMALIRYDKPRGSGFYCGGVLISSRYVLTAAHCVKGADLPKNWKLSAVRLGEWNVSSEHDCYLDECSPPVMDIPVEEAIAHEGYNPVDGHQQNDIALLRLEKEVRISDFVKPICLPLSSDVRDKTFDDFTMEVAGWGKTET</sequence>
<evidence type="ECO:0000256" key="3">
    <source>
        <dbReference type="ARBA" id="ARBA00022801"/>
    </source>
</evidence>
<dbReference type="Gene3D" id="3.30.1640.30">
    <property type="match status" value="1"/>
</dbReference>
<comment type="similarity">
    <text evidence="7 8">Belongs to the peptidase S1 family. CLIP subfamily.</text>
</comment>
<keyword evidence="3 8" id="KW-0378">Hydrolase</keyword>
<dbReference type="Pfam" id="PF00089">
    <property type="entry name" value="Trypsin"/>
    <property type="match status" value="1"/>
</dbReference>
<feature type="domain" description="Peptidase S1" evidence="9">
    <location>
        <begin position="108"/>
        <end position="261"/>
    </location>
</feature>
<feature type="signal peptide" evidence="8">
    <location>
        <begin position="1"/>
        <end position="24"/>
    </location>
</feature>
<dbReference type="PRINTS" id="PR00722">
    <property type="entry name" value="CHYMOTRYPSIN"/>
</dbReference>
<keyword evidence="8" id="KW-0964">Secreted</keyword>
<protein>
    <recommendedName>
        <fullName evidence="8">CLIP domain-containing serine protease</fullName>
        <ecNumber evidence="8">3.4.21.-</ecNumber>
    </recommendedName>
</protein>
<dbReference type="AlphaFoldDB" id="A0A8J9YHV7"/>
<dbReference type="EC" id="3.4.21.-" evidence="8"/>
<dbReference type="GO" id="GO:0005576">
    <property type="term" value="C:extracellular region"/>
    <property type="evidence" value="ECO:0007669"/>
    <property type="project" value="UniProtKB-SubCell"/>
</dbReference>
<evidence type="ECO:0000256" key="5">
    <source>
        <dbReference type="ARBA" id="ARBA00023157"/>
    </source>
</evidence>
<dbReference type="Gene3D" id="2.40.10.10">
    <property type="entry name" value="Trypsin-like serine proteases"/>
    <property type="match status" value="1"/>
</dbReference>
<dbReference type="InterPro" id="IPR009003">
    <property type="entry name" value="Peptidase_S1_PA"/>
</dbReference>
<comment type="domain">
    <text evidence="8">The clip domain consists of 35-55 residues which are 'knitted' together usually by 3 conserved disulfide bonds forming a clip-like compact structure.</text>
</comment>
<dbReference type="InterPro" id="IPR038565">
    <property type="entry name" value="CLIP_sf"/>
</dbReference>
<evidence type="ECO:0000256" key="8">
    <source>
        <dbReference type="RuleBase" id="RU366078"/>
    </source>
</evidence>
<keyword evidence="1 8" id="KW-0645">Protease</keyword>
<keyword evidence="4 8" id="KW-0720">Serine protease</keyword>
<evidence type="ECO:0000256" key="6">
    <source>
        <dbReference type="ARBA" id="ARBA00023180"/>
    </source>
</evidence>
<dbReference type="SUPFAM" id="SSF50494">
    <property type="entry name" value="Trypsin-like serine proteases"/>
    <property type="match status" value="1"/>
</dbReference>
<feature type="domain" description="Clip" evidence="10">
    <location>
        <begin position="25"/>
        <end position="74"/>
    </location>
</feature>
<keyword evidence="5" id="KW-1015">Disulfide bond</keyword>
<comment type="subcellular location">
    <subcellularLocation>
        <location evidence="8">Secreted</location>
    </subcellularLocation>
</comment>
<dbReference type="InterPro" id="IPR001254">
    <property type="entry name" value="Trypsin_dom"/>
</dbReference>
<dbReference type="PROSITE" id="PS50240">
    <property type="entry name" value="TRYPSIN_DOM"/>
    <property type="match status" value="1"/>
</dbReference>
<dbReference type="PANTHER" id="PTHR24256">
    <property type="entry name" value="TRYPTASE-RELATED"/>
    <property type="match status" value="1"/>
</dbReference>
<keyword evidence="6" id="KW-0325">Glycoprotein</keyword>
<dbReference type="PROSITE" id="PS51888">
    <property type="entry name" value="CLIP"/>
    <property type="match status" value="1"/>
</dbReference>
<feature type="chain" id="PRO_5035490274" description="CLIP domain-containing serine protease" evidence="8">
    <location>
        <begin position="25"/>
        <end position="261"/>
    </location>
</feature>
<evidence type="ECO:0000256" key="4">
    <source>
        <dbReference type="ARBA" id="ARBA00022825"/>
    </source>
</evidence>
<dbReference type="PROSITE" id="PS00134">
    <property type="entry name" value="TRYPSIN_HIS"/>
    <property type="match status" value="1"/>
</dbReference>
<keyword evidence="2 8" id="KW-0732">Signal</keyword>
<accession>A0A8J9YHV7</accession>
<evidence type="ECO:0000256" key="1">
    <source>
        <dbReference type="ARBA" id="ARBA00022670"/>
    </source>
</evidence>
<dbReference type="InterPro" id="IPR022700">
    <property type="entry name" value="CLIP"/>
</dbReference>
<dbReference type="InterPro" id="IPR018114">
    <property type="entry name" value="TRYPSIN_HIS"/>
</dbReference>
<dbReference type="InterPro" id="IPR043504">
    <property type="entry name" value="Peptidase_S1_PA_chymotrypsin"/>
</dbReference>
<gene>
    <name evidence="11" type="ORF">BINO364_LOCUS13590</name>
</gene>
<dbReference type="FunFam" id="2.40.10.10:FF:000028">
    <property type="entry name" value="Serine protease easter"/>
    <property type="match status" value="1"/>
</dbReference>
<evidence type="ECO:0000259" key="10">
    <source>
        <dbReference type="PROSITE" id="PS51888"/>
    </source>
</evidence>
<evidence type="ECO:0000313" key="12">
    <source>
        <dbReference type="Proteomes" id="UP000838878"/>
    </source>
</evidence>
<evidence type="ECO:0000313" key="11">
    <source>
        <dbReference type="EMBL" id="CAH0728366.1"/>
    </source>
</evidence>
<evidence type="ECO:0000256" key="2">
    <source>
        <dbReference type="ARBA" id="ARBA00022729"/>
    </source>
</evidence>
<proteinExistence type="inferred from homology"/>
<feature type="non-terminal residue" evidence="11">
    <location>
        <position position="261"/>
    </location>
</feature>
<dbReference type="GO" id="GO:0004252">
    <property type="term" value="F:serine-type endopeptidase activity"/>
    <property type="evidence" value="ECO:0007669"/>
    <property type="project" value="UniProtKB-UniRule"/>
</dbReference>